<keyword evidence="1" id="KW-0472">Membrane</keyword>
<dbReference type="EMBL" id="NCKU01006047">
    <property type="protein sequence ID" value="RWS03893.1"/>
    <property type="molecule type" value="Genomic_DNA"/>
</dbReference>
<dbReference type="PROSITE" id="PS50041">
    <property type="entry name" value="C_TYPE_LECTIN_2"/>
    <property type="match status" value="1"/>
</dbReference>
<comment type="caution">
    <text evidence="5">The sequence shown here is derived from an EMBL/GenBank/DDBJ whole genome shotgun (WGS) entry which is preliminary data.</text>
</comment>
<feature type="signal peptide" evidence="2">
    <location>
        <begin position="1"/>
        <end position="15"/>
    </location>
</feature>
<feature type="chain" id="PRO_5033398971" evidence="2">
    <location>
        <begin position="16"/>
        <end position="378"/>
    </location>
</feature>
<reference evidence="5" key="2">
    <citation type="submission" date="2018-11" db="EMBL/GenBank/DDBJ databases">
        <title>Trombidioid mite genomics.</title>
        <authorList>
            <person name="Dong X."/>
        </authorList>
    </citation>
    <scope>NUCLEOTIDE SEQUENCE</scope>
    <source>
        <strain evidence="5">UoL-WK</strain>
    </source>
</reference>
<keyword evidence="1" id="KW-0812">Transmembrane</keyword>
<evidence type="ECO:0000313" key="5">
    <source>
        <dbReference type="EMBL" id="RWS04176.1"/>
    </source>
</evidence>
<dbReference type="Pfam" id="PF00059">
    <property type="entry name" value="Lectin_C"/>
    <property type="match status" value="1"/>
</dbReference>
<evidence type="ECO:0000256" key="2">
    <source>
        <dbReference type="SAM" id="SignalP"/>
    </source>
</evidence>
<reference evidence="5 6" key="1">
    <citation type="journal article" date="2018" name="Gigascience">
        <title>Genomes of trombidid mites reveal novel predicted allergens and laterally-transferred genes associated with secondary metabolism.</title>
        <authorList>
            <person name="Dong X."/>
            <person name="Chaisiri K."/>
            <person name="Xia D."/>
            <person name="Armstrong S.D."/>
            <person name="Fang Y."/>
            <person name="Donnelly M.J."/>
            <person name="Kadowaki T."/>
            <person name="McGarry J.W."/>
            <person name="Darby A.C."/>
            <person name="Makepeace B.L."/>
        </authorList>
    </citation>
    <scope>NUCLEOTIDE SEQUENCE [LARGE SCALE GENOMIC DNA]</scope>
    <source>
        <strain evidence="5">UoL-WK</strain>
    </source>
</reference>
<dbReference type="PANTHER" id="PTHR22803">
    <property type="entry name" value="MANNOSE, PHOSPHOLIPASE, LECTIN RECEPTOR RELATED"/>
    <property type="match status" value="1"/>
</dbReference>
<feature type="transmembrane region" description="Helical" evidence="1">
    <location>
        <begin position="337"/>
        <end position="360"/>
    </location>
</feature>
<dbReference type="OrthoDB" id="6425789at2759"/>
<organism evidence="5 6">
    <name type="scientific">Dinothrombium tinctorium</name>
    <dbReference type="NCBI Taxonomy" id="1965070"/>
    <lineage>
        <taxon>Eukaryota</taxon>
        <taxon>Metazoa</taxon>
        <taxon>Ecdysozoa</taxon>
        <taxon>Arthropoda</taxon>
        <taxon>Chelicerata</taxon>
        <taxon>Arachnida</taxon>
        <taxon>Acari</taxon>
        <taxon>Acariformes</taxon>
        <taxon>Trombidiformes</taxon>
        <taxon>Prostigmata</taxon>
        <taxon>Anystina</taxon>
        <taxon>Parasitengona</taxon>
        <taxon>Trombidioidea</taxon>
        <taxon>Trombidiidae</taxon>
        <taxon>Dinothrombium</taxon>
    </lineage>
</organism>
<sequence length="378" mass="43892">MKFVLCVLFSTLSLACPDGWKQFQQKCYYESTTLATFEQNFELCKSLNSTMVSINSQEESAFLKNSIVTEAKGLFWLGALNLIPNINSFFWLNGNHFNYTDWNEGEPNNLNAECLAIDLGYYKSKIAWHDAGCNFQRQQICQKHLTEDDFVAHSFPNFLIEKLNLIDESKIYTLQKQFNEIKLNLREITSVNEVTSTRLASLESSKFELMNDVSHMNQRFDTETRKISNNSKTIQLLESKMENQLQNISESESELKNETIFLLTEQSNVMEEINERIMNELQATNSSLYNMQINLTKLFVKFDKFSKEIEKYKSVSVQNLNQIEQKAHKENDKGTDLTFISIVLFSIAIVLLIINAILLCQSRKFMIRRTQENLIELK</sequence>
<dbReference type="STRING" id="1965070.A0A3S3P381"/>
<keyword evidence="2" id="KW-0732">Signal</keyword>
<dbReference type="Proteomes" id="UP000285301">
    <property type="component" value="Unassembled WGS sequence"/>
</dbReference>
<dbReference type="SMART" id="SM00034">
    <property type="entry name" value="CLECT"/>
    <property type="match status" value="1"/>
</dbReference>
<dbReference type="PROSITE" id="PS51257">
    <property type="entry name" value="PROKAR_LIPOPROTEIN"/>
    <property type="match status" value="1"/>
</dbReference>
<evidence type="ECO:0000259" key="3">
    <source>
        <dbReference type="PROSITE" id="PS50041"/>
    </source>
</evidence>
<dbReference type="InterPro" id="IPR001304">
    <property type="entry name" value="C-type_lectin-like"/>
</dbReference>
<name>A0A3S3P381_9ACAR</name>
<dbReference type="InterPro" id="IPR016187">
    <property type="entry name" value="CTDL_fold"/>
</dbReference>
<evidence type="ECO:0000313" key="4">
    <source>
        <dbReference type="EMBL" id="RWS03893.1"/>
    </source>
</evidence>
<dbReference type="EMBL" id="NCKU01005783">
    <property type="protein sequence ID" value="RWS04176.1"/>
    <property type="molecule type" value="Genomic_DNA"/>
</dbReference>
<dbReference type="InterPro" id="IPR016186">
    <property type="entry name" value="C-type_lectin-like/link_sf"/>
</dbReference>
<dbReference type="SUPFAM" id="SSF56436">
    <property type="entry name" value="C-type lectin-like"/>
    <property type="match status" value="1"/>
</dbReference>
<dbReference type="InterPro" id="IPR050111">
    <property type="entry name" value="C-type_lectin/snaclec_domain"/>
</dbReference>
<feature type="domain" description="C-type lectin" evidence="3">
    <location>
        <begin position="23"/>
        <end position="142"/>
    </location>
</feature>
<evidence type="ECO:0000313" key="6">
    <source>
        <dbReference type="Proteomes" id="UP000285301"/>
    </source>
</evidence>
<evidence type="ECO:0000256" key="1">
    <source>
        <dbReference type="SAM" id="Phobius"/>
    </source>
</evidence>
<dbReference type="AlphaFoldDB" id="A0A3S3P381"/>
<accession>A0A3S3P381</accession>
<proteinExistence type="predicted"/>
<dbReference type="Gene3D" id="3.10.100.10">
    <property type="entry name" value="Mannose-Binding Protein A, subunit A"/>
    <property type="match status" value="1"/>
</dbReference>
<keyword evidence="1" id="KW-1133">Transmembrane helix</keyword>
<protein>
    <submittedName>
        <fullName evidence="5">Ladderlectin-like isoform X2</fullName>
    </submittedName>
</protein>
<keyword evidence="6" id="KW-1185">Reference proteome</keyword>
<gene>
    <name evidence="5" type="ORF">B4U79_18382</name>
    <name evidence="4" type="ORF">B4U79_18399</name>
</gene>